<keyword evidence="1" id="KW-0812">Transmembrane</keyword>
<keyword evidence="1" id="KW-0472">Membrane</keyword>
<feature type="transmembrane region" description="Helical" evidence="1">
    <location>
        <begin position="63"/>
        <end position="91"/>
    </location>
</feature>
<organism evidence="2 3">
    <name type="scientific">Legionella steelei</name>
    <dbReference type="NCBI Taxonomy" id="947033"/>
    <lineage>
        <taxon>Bacteria</taxon>
        <taxon>Pseudomonadati</taxon>
        <taxon>Pseudomonadota</taxon>
        <taxon>Gammaproteobacteria</taxon>
        <taxon>Legionellales</taxon>
        <taxon>Legionellaceae</taxon>
        <taxon>Legionella</taxon>
    </lineage>
</organism>
<reference evidence="2 3" key="1">
    <citation type="submission" date="2015-11" db="EMBL/GenBank/DDBJ databases">
        <title>Genomic analysis of 38 Legionella species identifies large and diverse effector repertoires.</title>
        <authorList>
            <person name="Burstein D."/>
            <person name="Amaro F."/>
            <person name="Zusman T."/>
            <person name="Lifshitz Z."/>
            <person name="Cohen O."/>
            <person name="Gilbert J.A."/>
            <person name="Pupko T."/>
            <person name="Shuman H.A."/>
            <person name="Segal G."/>
        </authorList>
    </citation>
    <scope>NUCLEOTIDE SEQUENCE [LARGE SCALE GENOMIC DNA]</scope>
    <source>
        <strain evidence="2 3">IMVS3376</strain>
    </source>
</reference>
<dbReference type="EMBL" id="LNYY01000019">
    <property type="protein sequence ID" value="KTD67894.1"/>
    <property type="molecule type" value="Genomic_DNA"/>
</dbReference>
<accession>A0A0W0ZGC7</accession>
<proteinExistence type="predicted"/>
<evidence type="ECO:0000313" key="2">
    <source>
        <dbReference type="EMBL" id="KTD67894.1"/>
    </source>
</evidence>
<keyword evidence="1" id="KW-1133">Transmembrane helix</keyword>
<dbReference type="STRING" id="947033.Lste_1052"/>
<dbReference type="AlphaFoldDB" id="A0A0W0ZGC7"/>
<comment type="caution">
    <text evidence="2">The sequence shown here is derived from an EMBL/GenBank/DDBJ whole genome shotgun (WGS) entry which is preliminary data.</text>
</comment>
<name>A0A0W0ZGC7_9GAMM</name>
<evidence type="ECO:0000256" key="1">
    <source>
        <dbReference type="SAM" id="Phobius"/>
    </source>
</evidence>
<dbReference type="RefSeq" id="WP_058510032.1">
    <property type="nucleotide sequence ID" value="NZ_LNYY01000019.1"/>
</dbReference>
<gene>
    <name evidence="2" type="ORF">Lste_1052</name>
</gene>
<dbReference type="Proteomes" id="UP000054926">
    <property type="component" value="Unassembled WGS sequence"/>
</dbReference>
<feature type="transmembrane region" description="Helical" evidence="1">
    <location>
        <begin position="103"/>
        <end position="129"/>
    </location>
</feature>
<protein>
    <submittedName>
        <fullName evidence="2">Uncharacterized protein</fullName>
    </submittedName>
</protein>
<sequence>MLYLLGEKELYYIFDGQTVSEIASRALTTYRNRPGFFTPYRDGYEFVGELIAPGLYPFASLALAGYSALAFVGSAVVCIGAYLVAAGAFLFNATGFRDDALKFAGSALHFTGIALFESAVGFLLALISFPHSLLSIVTRAAATVIAAGSEPSAEQERIDAEGPDEYTFQLN</sequence>
<keyword evidence="3" id="KW-1185">Reference proteome</keyword>
<dbReference type="PATRIC" id="fig|947033.5.peg.1123"/>
<evidence type="ECO:0000313" key="3">
    <source>
        <dbReference type="Proteomes" id="UP000054926"/>
    </source>
</evidence>
<dbReference type="OrthoDB" id="5638166at2"/>